<dbReference type="InterPro" id="IPR050979">
    <property type="entry name" value="LD-transpeptidase"/>
</dbReference>
<dbReference type="EMBL" id="BMDG01000010">
    <property type="protein sequence ID" value="GGI10228.1"/>
    <property type="molecule type" value="Genomic_DNA"/>
</dbReference>
<dbReference type="PROSITE" id="PS52029">
    <property type="entry name" value="LD_TPASE"/>
    <property type="match status" value="1"/>
</dbReference>
<evidence type="ECO:0000256" key="3">
    <source>
        <dbReference type="ARBA" id="ARBA00022960"/>
    </source>
</evidence>
<dbReference type="Gene3D" id="2.40.440.10">
    <property type="entry name" value="L,D-transpeptidase catalytic domain-like"/>
    <property type="match status" value="1"/>
</dbReference>
<feature type="compositionally biased region" description="Basic and acidic residues" evidence="7">
    <location>
        <begin position="109"/>
        <end position="133"/>
    </location>
</feature>
<evidence type="ECO:0000256" key="6">
    <source>
        <dbReference type="PROSITE-ProRule" id="PRU01373"/>
    </source>
</evidence>
<keyword evidence="2" id="KW-0808">Transferase</keyword>
<dbReference type="Pfam" id="PF01471">
    <property type="entry name" value="PG_binding_1"/>
    <property type="match status" value="1"/>
</dbReference>
<feature type="chain" id="PRO_5046773569" description="L,D-TPase catalytic domain-containing protein" evidence="8">
    <location>
        <begin position="37"/>
        <end position="337"/>
    </location>
</feature>
<dbReference type="InterPro" id="IPR036365">
    <property type="entry name" value="PGBD-like_sf"/>
</dbReference>
<evidence type="ECO:0000256" key="5">
    <source>
        <dbReference type="ARBA" id="ARBA00023316"/>
    </source>
</evidence>
<dbReference type="Proteomes" id="UP000632535">
    <property type="component" value="Unassembled WGS sequence"/>
</dbReference>
<proteinExistence type="predicted"/>
<evidence type="ECO:0000256" key="8">
    <source>
        <dbReference type="SAM" id="SignalP"/>
    </source>
</evidence>
<dbReference type="InterPro" id="IPR036366">
    <property type="entry name" value="PGBDSf"/>
</dbReference>
<dbReference type="Gene3D" id="1.10.101.10">
    <property type="entry name" value="PGBD-like superfamily/PGBD"/>
    <property type="match status" value="1"/>
</dbReference>
<feature type="active site" description="Nucleophile" evidence="6">
    <location>
        <position position="311"/>
    </location>
</feature>
<keyword evidence="4 6" id="KW-0573">Peptidoglycan synthesis</keyword>
<evidence type="ECO:0000259" key="9">
    <source>
        <dbReference type="PROSITE" id="PS52029"/>
    </source>
</evidence>
<sequence length="337" mass="35915">MRTVLLSRRRRTVPRRGVPVALGVVAAMLLAGCAPGDGEPDPVSAPSVSSGTATPDAEREAAELEAAEQEAAEEAAEQEAAEQEAAEKKAAEKKAAKEAAEQEAAEQEAAEKKAAEEEAAREAAEQEAAEKKAAEERAKMLEYGDSGERVTALQSRLQELGYFVQEADGSFGPATQQAVWALQKAAGLYRDGVIGPQTQAALEDGVRPSAQSSSGKAVEIDIDRQLLMTVEDGVVTRIINASSGNGETFEAQGRSYTASTPRGSYAVYMERDRLHESTLELGAMWRPKYFNGGFAVHGSPSIPPVPASHGCVRVSNSAMNWLWDDWGMPHGTPVIVY</sequence>
<keyword evidence="8" id="KW-0732">Signal</keyword>
<feature type="compositionally biased region" description="Acidic residues" evidence="7">
    <location>
        <begin position="63"/>
        <end position="84"/>
    </location>
</feature>
<feature type="signal peptide" evidence="8">
    <location>
        <begin position="1"/>
        <end position="36"/>
    </location>
</feature>
<dbReference type="InterPro" id="IPR005490">
    <property type="entry name" value="LD_TPept_cat_dom"/>
</dbReference>
<feature type="domain" description="L,D-TPase catalytic" evidence="9">
    <location>
        <begin position="216"/>
        <end position="337"/>
    </location>
</feature>
<protein>
    <recommendedName>
        <fullName evidence="9">L,D-TPase catalytic domain-containing protein</fullName>
    </recommendedName>
</protein>
<evidence type="ECO:0000256" key="7">
    <source>
        <dbReference type="SAM" id="MobiDB-lite"/>
    </source>
</evidence>
<evidence type="ECO:0000256" key="2">
    <source>
        <dbReference type="ARBA" id="ARBA00022679"/>
    </source>
</evidence>
<evidence type="ECO:0000256" key="4">
    <source>
        <dbReference type="ARBA" id="ARBA00022984"/>
    </source>
</evidence>
<dbReference type="PANTHER" id="PTHR30582">
    <property type="entry name" value="L,D-TRANSPEPTIDASE"/>
    <property type="match status" value="1"/>
</dbReference>
<dbReference type="CDD" id="cd16913">
    <property type="entry name" value="YkuD_like"/>
    <property type="match status" value="1"/>
</dbReference>
<comment type="pathway">
    <text evidence="1 6">Cell wall biogenesis; peptidoglycan biosynthesis.</text>
</comment>
<feature type="compositionally biased region" description="Basic and acidic residues" evidence="7">
    <location>
        <begin position="85"/>
        <end position="100"/>
    </location>
</feature>
<keyword evidence="3 6" id="KW-0133">Cell shape</keyword>
<organism evidence="10 11">
    <name type="scientific">Isoptericola cucumis</name>
    <dbReference type="NCBI Taxonomy" id="1776856"/>
    <lineage>
        <taxon>Bacteria</taxon>
        <taxon>Bacillati</taxon>
        <taxon>Actinomycetota</taxon>
        <taxon>Actinomycetes</taxon>
        <taxon>Micrococcales</taxon>
        <taxon>Promicromonosporaceae</taxon>
        <taxon>Isoptericola</taxon>
    </lineage>
</organism>
<dbReference type="SUPFAM" id="SSF141523">
    <property type="entry name" value="L,D-transpeptidase catalytic domain-like"/>
    <property type="match status" value="1"/>
</dbReference>
<feature type="active site" description="Proton donor/acceptor" evidence="6">
    <location>
        <position position="297"/>
    </location>
</feature>
<dbReference type="SUPFAM" id="SSF47090">
    <property type="entry name" value="PGBD-like"/>
    <property type="match status" value="1"/>
</dbReference>
<dbReference type="PROSITE" id="PS51257">
    <property type="entry name" value="PROKAR_LIPOPROTEIN"/>
    <property type="match status" value="1"/>
</dbReference>
<dbReference type="PANTHER" id="PTHR30582:SF2">
    <property type="entry name" value="L,D-TRANSPEPTIDASE YCIB-RELATED"/>
    <property type="match status" value="1"/>
</dbReference>
<accession>A0ABQ2BAM8</accession>
<name>A0ABQ2BAM8_9MICO</name>
<dbReference type="RefSeq" id="WP_188524542.1">
    <property type="nucleotide sequence ID" value="NZ_BMDG01000010.1"/>
</dbReference>
<comment type="caution">
    <text evidence="10">The sequence shown here is derived from an EMBL/GenBank/DDBJ whole genome shotgun (WGS) entry which is preliminary data.</text>
</comment>
<evidence type="ECO:0000313" key="11">
    <source>
        <dbReference type="Proteomes" id="UP000632535"/>
    </source>
</evidence>
<reference evidence="11" key="1">
    <citation type="journal article" date="2019" name="Int. J. Syst. Evol. Microbiol.">
        <title>The Global Catalogue of Microorganisms (GCM) 10K type strain sequencing project: providing services to taxonomists for standard genome sequencing and annotation.</title>
        <authorList>
            <consortium name="The Broad Institute Genomics Platform"/>
            <consortium name="The Broad Institute Genome Sequencing Center for Infectious Disease"/>
            <person name="Wu L."/>
            <person name="Ma J."/>
        </authorList>
    </citation>
    <scope>NUCLEOTIDE SEQUENCE [LARGE SCALE GENOMIC DNA]</scope>
    <source>
        <strain evidence="11">CCM 8653</strain>
    </source>
</reference>
<evidence type="ECO:0000256" key="1">
    <source>
        <dbReference type="ARBA" id="ARBA00004752"/>
    </source>
</evidence>
<evidence type="ECO:0000313" key="10">
    <source>
        <dbReference type="EMBL" id="GGI10228.1"/>
    </source>
</evidence>
<gene>
    <name evidence="10" type="ORF">GCM10007368_30200</name>
</gene>
<keyword evidence="5 6" id="KW-0961">Cell wall biogenesis/degradation</keyword>
<keyword evidence="11" id="KW-1185">Reference proteome</keyword>
<dbReference type="InterPro" id="IPR002477">
    <property type="entry name" value="Peptidoglycan-bd-like"/>
</dbReference>
<feature type="region of interest" description="Disordered" evidence="7">
    <location>
        <begin position="36"/>
        <end position="133"/>
    </location>
</feature>
<dbReference type="Pfam" id="PF03734">
    <property type="entry name" value="YkuD"/>
    <property type="match status" value="1"/>
</dbReference>
<dbReference type="InterPro" id="IPR038063">
    <property type="entry name" value="Transpep_catalytic_dom"/>
</dbReference>